<reference evidence="1 2" key="1">
    <citation type="journal article" date="2020" name="Int. J. Med. Microbiol.">
        <title>Discovery of Paenibacillus larvae ERIC V: Phenotypic and genomic comparison to genotypes ERIC I-IV reveal different inventories of virulence factors which correlate with epidemiological prevalences of American Foulbrood.</title>
        <authorList>
            <person name="Beims H."/>
            <person name="Bunk B."/>
            <person name="Erler S."/>
            <person name="Mohr K.I."/>
            <person name="Sproer C."/>
            <person name="Pradella S."/>
            <person name="Gunther G."/>
            <person name="Rohde M."/>
            <person name="von der Ohe W."/>
            <person name="Steinert M."/>
        </authorList>
    </citation>
    <scope>NUCLEOTIDE SEQUENCE [LARGE SCALE GENOMIC DNA]</scope>
    <source>
        <strain evidence="1">Eric_V</strain>
    </source>
</reference>
<accession>A0A6C0QT30</accession>
<evidence type="ECO:0000313" key="1">
    <source>
        <dbReference type="EMBL" id="QHZ51681.1"/>
    </source>
</evidence>
<dbReference type="EMBL" id="CP019717">
    <property type="protein sequence ID" value="QHZ51681.1"/>
    <property type="molecule type" value="Genomic_DNA"/>
</dbReference>
<gene>
    <name evidence="1" type="ORF">ERICV_02547</name>
</gene>
<dbReference type="AlphaFoldDB" id="A0A6C0QT30"/>
<dbReference type="InterPro" id="IPR042122">
    <property type="entry name" value="Ser_AcTrfase_N_sf"/>
</dbReference>
<organism evidence="1 2">
    <name type="scientific">Paenibacillus larvae subsp. larvae</name>
    <dbReference type="NCBI Taxonomy" id="147375"/>
    <lineage>
        <taxon>Bacteria</taxon>
        <taxon>Bacillati</taxon>
        <taxon>Bacillota</taxon>
        <taxon>Bacilli</taxon>
        <taxon>Bacillales</taxon>
        <taxon>Paenibacillaceae</taxon>
        <taxon>Paenibacillus</taxon>
    </lineage>
</organism>
<protein>
    <submittedName>
        <fullName evidence="1">Uncharacterized protein</fullName>
    </submittedName>
</protein>
<sequence length="59" mass="6771">MIKELRKDVHFILEKDPAARNKLEIHLMLSGFSRYNHASNCAFTVSESFFSTATHAFLV</sequence>
<dbReference type="Proteomes" id="UP000464330">
    <property type="component" value="Chromosome"/>
</dbReference>
<proteinExistence type="predicted"/>
<name>A0A6C0QT30_9BACL</name>
<dbReference type="Gene3D" id="1.10.3130.10">
    <property type="entry name" value="serine acetyltransferase, domain 1"/>
    <property type="match status" value="1"/>
</dbReference>
<evidence type="ECO:0000313" key="2">
    <source>
        <dbReference type="Proteomes" id="UP000464330"/>
    </source>
</evidence>